<dbReference type="Gene3D" id="3.20.20.80">
    <property type="entry name" value="Glycosidases"/>
    <property type="match status" value="1"/>
</dbReference>
<dbReference type="EMBL" id="GL883128">
    <property type="protein sequence ID" value="EGG02859.1"/>
    <property type="molecule type" value="Genomic_DNA"/>
</dbReference>
<dbReference type="InterPro" id="IPR011583">
    <property type="entry name" value="Chitinase_II/V-like_cat"/>
</dbReference>
<dbReference type="GO" id="GO:0008061">
    <property type="term" value="F:chitin binding"/>
    <property type="evidence" value="ECO:0007669"/>
    <property type="project" value="InterPro"/>
</dbReference>
<dbReference type="GO" id="GO:0005576">
    <property type="term" value="C:extracellular region"/>
    <property type="evidence" value="ECO:0007669"/>
    <property type="project" value="TreeGrafter"/>
</dbReference>
<evidence type="ECO:0000313" key="3">
    <source>
        <dbReference type="EMBL" id="EGG02859.1"/>
    </source>
</evidence>
<sequence length="405" mass="44315">MQIPIILTFISTLLLSVIGWADKGKPVVAGYYPSYHAHRQPPSEIPWSHYTHIDYFVVPVKDATNQLPIENEQNLRETVKLARANNVSISVTLGGWSGSGAFSTLVSSSDSRDQFAASIVSLVKNFEFDGVEIDWEFPGVNAAEGNAFSPADTSNFLKLLTTLRQLLGAEYRLSAAVSILGLVGPDGQYLTDTRGFSEVLDYITIMAYDVYGSGTGNVIAGPNAPLYHTCSDSNHQYSVSSGVESWIKSGFNSRKILLGIPSYGYGYTLIDDSLKPTQLGTTNVTSLLYQQALPGGQGGKLAAGGGHWLFRELHSEQKLSKDLSQGISGYQRHYDNCTHTPFLYHPETKHLITYEDPGSILEKSRFAKEHDLGGINVFDTTGDTPEPRLLPAVHINYPTHHRISG</sequence>
<reference evidence="4" key="1">
    <citation type="journal article" date="2011" name="Proc. Natl. Acad. Sci. U.S.A.">
        <title>Obligate biotrophy features unraveled by the genomic analysis of rust fungi.</title>
        <authorList>
            <person name="Duplessis S."/>
            <person name="Cuomo C.A."/>
            <person name="Lin Y.-C."/>
            <person name="Aerts A."/>
            <person name="Tisserant E."/>
            <person name="Veneault-Fourrey C."/>
            <person name="Joly D.L."/>
            <person name="Hacquard S."/>
            <person name="Amselem J."/>
            <person name="Cantarel B.L."/>
            <person name="Chiu R."/>
            <person name="Coutinho P.M."/>
            <person name="Feau N."/>
            <person name="Field M."/>
            <person name="Frey P."/>
            <person name="Gelhaye E."/>
            <person name="Goldberg J."/>
            <person name="Grabherr M.G."/>
            <person name="Kodira C.D."/>
            <person name="Kohler A."/>
            <person name="Kuees U."/>
            <person name="Lindquist E.A."/>
            <person name="Lucas S.M."/>
            <person name="Mago R."/>
            <person name="Mauceli E."/>
            <person name="Morin E."/>
            <person name="Murat C."/>
            <person name="Pangilinan J.L."/>
            <person name="Park R."/>
            <person name="Pearson M."/>
            <person name="Quesneville H."/>
            <person name="Rouhier N."/>
            <person name="Sakthikumar S."/>
            <person name="Salamov A.A."/>
            <person name="Schmutz J."/>
            <person name="Selles B."/>
            <person name="Shapiro H."/>
            <person name="Tanguay P."/>
            <person name="Tuskan G.A."/>
            <person name="Henrissat B."/>
            <person name="Van de Peer Y."/>
            <person name="Rouze P."/>
            <person name="Ellis J.G."/>
            <person name="Dodds P.N."/>
            <person name="Schein J.E."/>
            <person name="Zhong S."/>
            <person name="Hamelin R.C."/>
            <person name="Grigoriev I.V."/>
            <person name="Szabo L.J."/>
            <person name="Martin F."/>
        </authorList>
    </citation>
    <scope>NUCLEOTIDE SEQUENCE [LARGE SCALE GENOMIC DNA]</scope>
    <source>
        <strain evidence="4">98AG31 / pathotype 3-4-7</strain>
    </source>
</reference>
<name>F4RXP9_MELLP</name>
<dbReference type="GO" id="GO:0006032">
    <property type="term" value="P:chitin catabolic process"/>
    <property type="evidence" value="ECO:0007669"/>
    <property type="project" value="TreeGrafter"/>
</dbReference>
<dbReference type="KEGG" id="mlr:MELLADRAFT_109809"/>
<organism evidence="4">
    <name type="scientific">Melampsora larici-populina (strain 98AG31 / pathotype 3-4-7)</name>
    <name type="common">Poplar leaf rust fungus</name>
    <dbReference type="NCBI Taxonomy" id="747676"/>
    <lineage>
        <taxon>Eukaryota</taxon>
        <taxon>Fungi</taxon>
        <taxon>Dikarya</taxon>
        <taxon>Basidiomycota</taxon>
        <taxon>Pucciniomycotina</taxon>
        <taxon>Pucciniomycetes</taxon>
        <taxon>Pucciniales</taxon>
        <taxon>Melampsoraceae</taxon>
        <taxon>Melampsora</taxon>
    </lineage>
</organism>
<dbReference type="Gene3D" id="3.10.50.10">
    <property type="match status" value="1"/>
</dbReference>
<dbReference type="InParanoid" id="F4RXP9"/>
<dbReference type="SMART" id="SM00636">
    <property type="entry name" value="Glyco_18"/>
    <property type="match status" value="1"/>
</dbReference>
<dbReference type="Proteomes" id="UP000001072">
    <property type="component" value="Unassembled WGS sequence"/>
</dbReference>
<dbReference type="GO" id="GO:0004568">
    <property type="term" value="F:chitinase activity"/>
    <property type="evidence" value="ECO:0007669"/>
    <property type="project" value="TreeGrafter"/>
</dbReference>
<dbReference type="GO" id="GO:0005975">
    <property type="term" value="P:carbohydrate metabolic process"/>
    <property type="evidence" value="ECO:0007669"/>
    <property type="project" value="InterPro"/>
</dbReference>
<keyword evidence="4" id="KW-1185">Reference proteome</keyword>
<dbReference type="InterPro" id="IPR029070">
    <property type="entry name" value="Chitinase_insertion_sf"/>
</dbReference>
<keyword evidence="3" id="KW-0378">Hydrolase</keyword>
<dbReference type="InterPro" id="IPR050314">
    <property type="entry name" value="Glycosyl_Hydrlase_18"/>
</dbReference>
<feature type="signal peptide" evidence="1">
    <location>
        <begin position="1"/>
        <end position="21"/>
    </location>
</feature>
<gene>
    <name evidence="3" type="ORF">MELLADRAFT_109809</name>
</gene>
<evidence type="ECO:0000256" key="1">
    <source>
        <dbReference type="SAM" id="SignalP"/>
    </source>
</evidence>
<dbReference type="SUPFAM" id="SSF54556">
    <property type="entry name" value="Chitinase insertion domain"/>
    <property type="match status" value="1"/>
</dbReference>
<dbReference type="STRING" id="747676.F4RXP9"/>
<dbReference type="PROSITE" id="PS51910">
    <property type="entry name" value="GH18_2"/>
    <property type="match status" value="1"/>
</dbReference>
<dbReference type="RefSeq" id="XP_007413972.1">
    <property type="nucleotide sequence ID" value="XM_007413910.1"/>
</dbReference>
<dbReference type="AlphaFoldDB" id="F4RXP9"/>
<evidence type="ECO:0000259" key="2">
    <source>
        <dbReference type="PROSITE" id="PS51910"/>
    </source>
</evidence>
<dbReference type="InterPro" id="IPR017853">
    <property type="entry name" value="GH"/>
</dbReference>
<protein>
    <submittedName>
        <fullName evidence="3">Family 18 glycoside hydrolase</fullName>
    </submittedName>
</protein>
<dbReference type="VEuPathDB" id="FungiDB:MELLADRAFT_109809"/>
<dbReference type="PANTHER" id="PTHR11177">
    <property type="entry name" value="CHITINASE"/>
    <property type="match status" value="1"/>
</dbReference>
<dbReference type="PANTHER" id="PTHR11177:SF317">
    <property type="entry name" value="CHITINASE 12-RELATED"/>
    <property type="match status" value="1"/>
</dbReference>
<feature type="chain" id="PRO_5003315664" evidence="1">
    <location>
        <begin position="22"/>
        <end position="405"/>
    </location>
</feature>
<dbReference type="GeneID" id="18923881"/>
<accession>F4RXP9</accession>
<dbReference type="OrthoDB" id="73875at2759"/>
<evidence type="ECO:0000313" key="4">
    <source>
        <dbReference type="Proteomes" id="UP000001072"/>
    </source>
</evidence>
<dbReference type="HOGENOM" id="CLU_002833_6_3_1"/>
<feature type="domain" description="GH18" evidence="2">
    <location>
        <begin position="26"/>
        <end position="405"/>
    </location>
</feature>
<dbReference type="Pfam" id="PF00704">
    <property type="entry name" value="Glyco_hydro_18"/>
    <property type="match status" value="1"/>
</dbReference>
<dbReference type="SUPFAM" id="SSF51445">
    <property type="entry name" value="(Trans)glycosidases"/>
    <property type="match status" value="1"/>
</dbReference>
<dbReference type="InterPro" id="IPR001223">
    <property type="entry name" value="Glyco_hydro18_cat"/>
</dbReference>
<keyword evidence="1" id="KW-0732">Signal</keyword>
<dbReference type="eggNOG" id="KOG2806">
    <property type="taxonomic scope" value="Eukaryota"/>
</dbReference>
<proteinExistence type="predicted"/>